<evidence type="ECO:0000313" key="7">
    <source>
        <dbReference type="EMBL" id="AIF14380.1"/>
    </source>
</evidence>
<evidence type="ECO:0000256" key="5">
    <source>
        <dbReference type="PIRNR" id="PIRNR000723"/>
    </source>
</evidence>
<evidence type="ECO:0000259" key="6">
    <source>
        <dbReference type="Pfam" id="PF00696"/>
    </source>
</evidence>
<dbReference type="PANTHER" id="PTHR30409">
    <property type="entry name" value="CARBAMATE KINASE"/>
    <property type="match status" value="1"/>
</dbReference>
<evidence type="ECO:0000256" key="3">
    <source>
        <dbReference type="ARBA" id="ARBA00022679"/>
    </source>
</evidence>
<keyword evidence="3 5" id="KW-0808">Transferase</keyword>
<dbReference type="PIRSF" id="PIRSF000723">
    <property type="entry name" value="Carbamate_kin"/>
    <property type="match status" value="1"/>
</dbReference>
<sequence>MNRTNKKVVIALGGNAILQKDQIGTHEEQQENIKKTAKSIASIVMGKHGYKVSAITHGNGPQVGNLLLQQEFAKNMPNLPMHTVIAMTQGQIGYMLQQALQNEFLKFKKNKRVVSLITQTLVSKNDPKFGKTSASKPIGAFLTESEAKKLRDKTGCIIKKVKPTGEKTWRRVVASPKPLKIVELDTLKEFIEDDSCLPIAGGGGGIPVIKKGSSFEGIDCVVDKDHVAALLAKSIGASVLLILTDVDKVKLNYGKPNESNLDTMTVKTAKKLLKEGQFLEGSMKPKIQAQIDFLESGGEMGIITSLGSALAALNGKAGTIITKKYEI</sequence>
<dbReference type="GO" id="GO:0019546">
    <property type="term" value="P:L-arginine deiminase pathway"/>
    <property type="evidence" value="ECO:0007669"/>
    <property type="project" value="TreeGrafter"/>
</dbReference>
<accession>A0A075HGR7</accession>
<comment type="similarity">
    <text evidence="1 5">Belongs to the carbamate kinase family.</text>
</comment>
<reference evidence="7" key="1">
    <citation type="journal article" date="2014" name="Genome Biol. Evol.">
        <title>Pangenome evidence for extensive interdomain horizontal transfer affecting lineage core and shell genes in uncultured planktonic thaumarchaeota and euryarchaeota.</title>
        <authorList>
            <person name="Deschamps P."/>
            <person name="Zivanovic Y."/>
            <person name="Moreira D."/>
            <person name="Rodriguez-Valera F."/>
            <person name="Lopez-Garcia P."/>
        </authorList>
    </citation>
    <scope>NUCLEOTIDE SEQUENCE</scope>
</reference>
<evidence type="ECO:0000256" key="1">
    <source>
        <dbReference type="ARBA" id="ARBA00011066"/>
    </source>
</evidence>
<evidence type="ECO:0000256" key="4">
    <source>
        <dbReference type="ARBA" id="ARBA00022777"/>
    </source>
</evidence>
<dbReference type="PRINTS" id="PR01469">
    <property type="entry name" value="CARBMTKINASE"/>
</dbReference>
<keyword evidence="4 5" id="KW-0418">Kinase</keyword>
<dbReference type="InterPro" id="IPR003964">
    <property type="entry name" value="Carb_kinase"/>
</dbReference>
<organism evidence="7">
    <name type="scientific">uncultured marine thaumarchaeote KM3_67_B07</name>
    <dbReference type="NCBI Taxonomy" id="1456232"/>
    <lineage>
        <taxon>Archaea</taxon>
        <taxon>Nitrososphaerota</taxon>
        <taxon>environmental samples</taxon>
    </lineage>
</organism>
<dbReference type="GO" id="GO:0005829">
    <property type="term" value="C:cytosol"/>
    <property type="evidence" value="ECO:0007669"/>
    <property type="project" value="TreeGrafter"/>
</dbReference>
<dbReference type="InterPro" id="IPR001048">
    <property type="entry name" value="Asp/Glu/Uridylate_kinase"/>
</dbReference>
<dbReference type="NCBIfam" id="NF009007">
    <property type="entry name" value="PRK12352.1"/>
    <property type="match status" value="1"/>
</dbReference>
<dbReference type="SUPFAM" id="SSF53633">
    <property type="entry name" value="Carbamate kinase-like"/>
    <property type="match status" value="1"/>
</dbReference>
<gene>
    <name evidence="7" type="primary">arcC</name>
</gene>
<dbReference type="AlphaFoldDB" id="A0A075HGR7"/>
<dbReference type="EMBL" id="KF900999">
    <property type="protein sequence ID" value="AIF14380.1"/>
    <property type="molecule type" value="Genomic_DNA"/>
</dbReference>
<dbReference type="Pfam" id="PF00696">
    <property type="entry name" value="AA_kinase"/>
    <property type="match status" value="1"/>
</dbReference>
<dbReference type="CDD" id="cd04235">
    <property type="entry name" value="AAK_CK"/>
    <property type="match status" value="1"/>
</dbReference>
<dbReference type="FunFam" id="3.40.1160.10:FF:000007">
    <property type="entry name" value="Carbamate kinase"/>
    <property type="match status" value="1"/>
</dbReference>
<name>A0A075HGR7_9ARCH</name>
<dbReference type="InterPro" id="IPR036393">
    <property type="entry name" value="AceGlu_kinase-like_sf"/>
</dbReference>
<dbReference type="PANTHER" id="PTHR30409:SF1">
    <property type="entry name" value="CARBAMATE KINASE-RELATED"/>
    <property type="match status" value="1"/>
</dbReference>
<protein>
    <recommendedName>
        <fullName evidence="2 5">Carbamate kinase</fullName>
    </recommendedName>
</protein>
<dbReference type="Gene3D" id="3.40.1160.10">
    <property type="entry name" value="Acetylglutamate kinase-like"/>
    <property type="match status" value="1"/>
</dbReference>
<feature type="domain" description="Aspartate/glutamate/uridylate kinase" evidence="6">
    <location>
        <begin position="6"/>
        <end position="303"/>
    </location>
</feature>
<evidence type="ECO:0000256" key="2">
    <source>
        <dbReference type="ARBA" id="ARBA00020752"/>
    </source>
</evidence>
<dbReference type="GO" id="GO:0008804">
    <property type="term" value="F:carbamate kinase activity"/>
    <property type="evidence" value="ECO:0007669"/>
    <property type="project" value="InterPro"/>
</dbReference>
<proteinExistence type="inferred from homology"/>